<gene>
    <name evidence="2" type="ORF">GCM10023210_37910</name>
</gene>
<evidence type="ECO:0000313" key="3">
    <source>
        <dbReference type="Proteomes" id="UP001500353"/>
    </source>
</evidence>
<feature type="transmembrane region" description="Helical" evidence="1">
    <location>
        <begin position="348"/>
        <end position="370"/>
    </location>
</feature>
<dbReference type="InterPro" id="IPR022134">
    <property type="entry name" value="DUF3667"/>
</dbReference>
<keyword evidence="1" id="KW-1133">Transmembrane helix</keyword>
<dbReference type="RefSeq" id="WP_345207560.1">
    <property type="nucleotide sequence ID" value="NZ_BAABHX010000008.1"/>
</dbReference>
<dbReference type="Proteomes" id="UP001500353">
    <property type="component" value="Unassembled WGS sequence"/>
</dbReference>
<feature type="transmembrane region" description="Helical" evidence="1">
    <location>
        <begin position="81"/>
        <end position="103"/>
    </location>
</feature>
<keyword evidence="1" id="KW-0812">Transmembrane</keyword>
<feature type="transmembrane region" description="Helical" evidence="1">
    <location>
        <begin position="305"/>
        <end position="327"/>
    </location>
</feature>
<evidence type="ECO:0000313" key="2">
    <source>
        <dbReference type="EMBL" id="GAA5099942.1"/>
    </source>
</evidence>
<dbReference type="EMBL" id="BAABHX010000008">
    <property type="protein sequence ID" value="GAA5099942.1"/>
    <property type="molecule type" value="Genomic_DNA"/>
</dbReference>
<reference evidence="3" key="1">
    <citation type="journal article" date="2019" name="Int. J. Syst. Evol. Microbiol.">
        <title>The Global Catalogue of Microorganisms (GCM) 10K type strain sequencing project: providing services to taxonomists for standard genome sequencing and annotation.</title>
        <authorList>
            <consortium name="The Broad Institute Genomics Platform"/>
            <consortium name="The Broad Institute Genome Sequencing Center for Infectious Disease"/>
            <person name="Wu L."/>
            <person name="Ma J."/>
        </authorList>
    </citation>
    <scope>NUCLEOTIDE SEQUENCE [LARGE SCALE GENOMIC DNA]</scope>
    <source>
        <strain evidence="3">JCM 18019</strain>
    </source>
</reference>
<name>A0ABP9MTF6_9FLAO</name>
<proteinExistence type="predicted"/>
<keyword evidence="1" id="KW-0472">Membrane</keyword>
<keyword evidence="3" id="KW-1185">Reference proteome</keyword>
<evidence type="ECO:0000256" key="1">
    <source>
        <dbReference type="SAM" id="Phobius"/>
    </source>
</evidence>
<feature type="transmembrane region" description="Helical" evidence="1">
    <location>
        <begin position="243"/>
        <end position="261"/>
    </location>
</feature>
<comment type="caution">
    <text evidence="2">The sequence shown here is derived from an EMBL/GenBank/DDBJ whole genome shotgun (WGS) entry which is preliminary data.</text>
</comment>
<sequence>MSHGKIREDKTCLNCGHTVEERFCPHCGQENIEPKQPFHYLFTHFIEDFTHYDGQFWKTIKYLLFNPGKLTKEYLAGKRQLYVAPVKLYIFISFITFLVPALIPKAHESEKAEKISHIERTEKIEEQKEATNKILDEFQKKGLFSKETVSNAKKIADSIQIKDSVQEKSVLNDGDVFEKTFSDNTTFMDAHNLKEYDSLYAKDEGFFHTLSRPMAKKVFELKESGFTKAQIKEKYIETILHTIPKALFVYLPIFAFFLWIFHNKKRWWYFDHGIFTLHYFSFLLLSTLIYIVINRIGNLLPDYTIFTLLFSLINVALFFYISLYFFIAHYRTYESKKRVSIVKGSILFIINFIGLLIMLIILMYISLIMLH</sequence>
<organism evidence="2 3">
    <name type="scientific">Chryseobacterium ginsengisoli</name>
    <dbReference type="NCBI Taxonomy" id="363853"/>
    <lineage>
        <taxon>Bacteria</taxon>
        <taxon>Pseudomonadati</taxon>
        <taxon>Bacteroidota</taxon>
        <taxon>Flavobacteriia</taxon>
        <taxon>Flavobacteriales</taxon>
        <taxon>Weeksellaceae</taxon>
        <taxon>Chryseobacterium group</taxon>
        <taxon>Chryseobacterium</taxon>
    </lineage>
</organism>
<dbReference type="Pfam" id="PF12412">
    <property type="entry name" value="DUF3667"/>
    <property type="match status" value="1"/>
</dbReference>
<protein>
    <submittedName>
        <fullName evidence="2">DUF3667 domain-containing protein</fullName>
    </submittedName>
</protein>
<accession>A0ABP9MTF6</accession>
<feature type="transmembrane region" description="Helical" evidence="1">
    <location>
        <begin position="273"/>
        <end position="293"/>
    </location>
</feature>